<organism evidence="2 4">
    <name type="scientific">Polarella glacialis</name>
    <name type="common">Dinoflagellate</name>
    <dbReference type="NCBI Taxonomy" id="89957"/>
    <lineage>
        <taxon>Eukaryota</taxon>
        <taxon>Sar</taxon>
        <taxon>Alveolata</taxon>
        <taxon>Dinophyceae</taxon>
        <taxon>Suessiales</taxon>
        <taxon>Suessiaceae</taxon>
        <taxon>Polarella</taxon>
    </lineage>
</organism>
<evidence type="ECO:0000313" key="4">
    <source>
        <dbReference type="Proteomes" id="UP000654075"/>
    </source>
</evidence>
<evidence type="ECO:0000313" key="2">
    <source>
        <dbReference type="EMBL" id="CAE8638173.1"/>
    </source>
</evidence>
<dbReference type="Proteomes" id="UP000654075">
    <property type="component" value="Unassembled WGS sequence"/>
</dbReference>
<dbReference type="Proteomes" id="UP000626109">
    <property type="component" value="Unassembled WGS sequence"/>
</dbReference>
<proteinExistence type="predicted"/>
<protein>
    <submittedName>
        <fullName evidence="2">Uncharacterized protein</fullName>
    </submittedName>
</protein>
<sequence>MGNSVAAQVETEEVEASKTLAPEDGGVLYLDLSGSPNQGQVTVELEVEADQAAKQDFHSWNTDSDWKRNHLRHESKLNAFLGSFAEDDSEERVKQMRRHAAKLLGTSLSAARPQIFMQAHLNSDDSFPSSEPALGAK</sequence>
<dbReference type="EMBL" id="CAJNNV010031879">
    <property type="protein sequence ID" value="CAE8638173.1"/>
    <property type="molecule type" value="Genomic_DNA"/>
</dbReference>
<accession>A0A813HL33</accession>
<reference evidence="2" key="1">
    <citation type="submission" date="2021-02" db="EMBL/GenBank/DDBJ databases">
        <authorList>
            <person name="Dougan E. K."/>
            <person name="Rhodes N."/>
            <person name="Thang M."/>
            <person name="Chan C."/>
        </authorList>
    </citation>
    <scope>NUCLEOTIDE SEQUENCE</scope>
</reference>
<feature type="region of interest" description="Disordered" evidence="1">
    <location>
        <begin position="1"/>
        <end position="20"/>
    </location>
</feature>
<comment type="caution">
    <text evidence="2">The sequence shown here is derived from an EMBL/GenBank/DDBJ whole genome shotgun (WGS) entry which is preliminary data.</text>
</comment>
<dbReference type="AlphaFoldDB" id="A0A813HL33"/>
<dbReference type="EMBL" id="CAJNNW010033101">
    <property type="protein sequence ID" value="CAE8717107.1"/>
    <property type="molecule type" value="Genomic_DNA"/>
</dbReference>
<keyword evidence="4" id="KW-1185">Reference proteome</keyword>
<evidence type="ECO:0000256" key="1">
    <source>
        <dbReference type="SAM" id="MobiDB-lite"/>
    </source>
</evidence>
<name>A0A813HL33_POLGL</name>
<evidence type="ECO:0000313" key="3">
    <source>
        <dbReference type="EMBL" id="CAE8717107.1"/>
    </source>
</evidence>
<gene>
    <name evidence="2" type="ORF">PGLA1383_LOCUS53418</name>
    <name evidence="3" type="ORF">PGLA2088_LOCUS39396</name>
</gene>